<dbReference type="EMBL" id="CP045809">
    <property type="protein sequence ID" value="QHN34681.1"/>
    <property type="molecule type" value="Genomic_DNA"/>
</dbReference>
<organism evidence="1 2">
    <name type="scientific">Gordonia pseudamarae</name>
    <dbReference type="NCBI Taxonomy" id="2831662"/>
    <lineage>
        <taxon>Bacteria</taxon>
        <taxon>Bacillati</taxon>
        <taxon>Actinomycetota</taxon>
        <taxon>Actinomycetes</taxon>
        <taxon>Mycobacteriales</taxon>
        <taxon>Gordoniaceae</taxon>
        <taxon>Gordonia</taxon>
    </lineage>
</organism>
<dbReference type="Proteomes" id="UP001059836">
    <property type="component" value="Chromosome"/>
</dbReference>
<gene>
    <name evidence="1" type="ORF">GII31_06980</name>
</gene>
<sequence length="282" mass="29884">MTLFPLLAGGSVGEIAADADRNRQVLRHERWHRAVAHGAAGHVARADTELEMLRDEATRAGDTALESLCLSTRASLLRQAGRHDRALVSDARALAAIGLPGPAGAADGRWAFAARMDALVGLAADNLGRFAFGASERLLRRARSLMAAAAPDAGDWECALRPMLRCEWVSAELDLYRGEPAAARIHAQAGLDLLAELPAQRHTRHRMKTDLIAAAVDAATGDAAAAVERGQACRRAAADAGLLPLQWAATALLGSLVSDPGVAVEYRSLHAELTRRGMSFGR</sequence>
<evidence type="ECO:0000313" key="2">
    <source>
        <dbReference type="Proteomes" id="UP001059836"/>
    </source>
</evidence>
<keyword evidence="2" id="KW-1185">Reference proteome</keyword>
<accession>A0ABX6IFQ6</accession>
<name>A0ABX6IFQ6_9ACTN</name>
<proteinExistence type="predicted"/>
<reference evidence="1" key="1">
    <citation type="journal article" date="2021" name="Nat. Microbiol.">
        <title>Cocultivation of an ultrasmall environmental parasitic bacterium with lytic ability against bacteria associated with wastewater foams.</title>
        <authorList>
            <person name="Batinovic S."/>
            <person name="Rose J.J.A."/>
            <person name="Ratcliffe J."/>
            <person name="Seviour R.J."/>
            <person name="Petrovski S."/>
        </authorList>
    </citation>
    <scope>NUCLEOTIDE SEQUENCE</scope>
    <source>
        <strain evidence="1">CON9</strain>
    </source>
</reference>
<evidence type="ECO:0000313" key="1">
    <source>
        <dbReference type="EMBL" id="QHN34681.1"/>
    </source>
</evidence>
<dbReference type="RefSeq" id="WP_213248059.1">
    <property type="nucleotide sequence ID" value="NZ_CP045806.1"/>
</dbReference>
<protein>
    <submittedName>
        <fullName evidence="1">Uncharacterized protein</fullName>
    </submittedName>
</protein>